<reference evidence="1 2" key="1">
    <citation type="submission" date="2013-08" db="EMBL/GenBank/DDBJ databases">
        <authorList>
            <person name="Durkin A.S."/>
            <person name="Haft D.R."/>
            <person name="McCorrison J."/>
            <person name="Torralba M."/>
            <person name="Gillis M."/>
            <person name="Haft D.H."/>
            <person name="Methe B."/>
            <person name="Sutton G."/>
            <person name="Nelson K.E."/>
        </authorList>
    </citation>
    <scope>NUCLEOTIDE SEQUENCE [LARGE SCALE GENOMIC DNA]</scope>
    <source>
        <strain evidence="1 2">F0195</strain>
    </source>
</reference>
<dbReference type="RefSeq" id="WP_021726307.1">
    <property type="nucleotide sequence ID" value="NZ_AWEZ01000047.1"/>
</dbReference>
<proteinExistence type="predicted"/>
<dbReference type="PATRIC" id="fig|1125712.3.peg.1436"/>
<dbReference type="Proteomes" id="UP000016638">
    <property type="component" value="Unassembled WGS sequence"/>
</dbReference>
<evidence type="ECO:0000313" key="1">
    <source>
        <dbReference type="EMBL" id="ERL08032.1"/>
    </source>
</evidence>
<sequence>MTLLDMARIAGRYVTPMSIAMRHALMECGIDADAVAYAERRYDGVVECMRNHVSPIDARAAMRG</sequence>
<dbReference type="OrthoDB" id="3194179at2"/>
<keyword evidence="2" id="KW-1185">Reference proteome</keyword>
<gene>
    <name evidence="1" type="ORF">HMPREF1316_2377</name>
</gene>
<name>U2UY44_9ACTN</name>
<protein>
    <submittedName>
        <fullName evidence="1">Uncharacterized protein</fullName>
    </submittedName>
</protein>
<accession>U2UY44</accession>
<comment type="caution">
    <text evidence="1">The sequence shown here is derived from an EMBL/GenBank/DDBJ whole genome shotgun (WGS) entry which is preliminary data.</text>
</comment>
<dbReference type="STRING" id="1125712.HMPREF1316_2377"/>
<organism evidence="1 2">
    <name type="scientific">Olsenella profusa F0195</name>
    <dbReference type="NCBI Taxonomy" id="1125712"/>
    <lineage>
        <taxon>Bacteria</taxon>
        <taxon>Bacillati</taxon>
        <taxon>Actinomycetota</taxon>
        <taxon>Coriobacteriia</taxon>
        <taxon>Coriobacteriales</taxon>
        <taxon>Atopobiaceae</taxon>
        <taxon>Olsenella</taxon>
    </lineage>
</organism>
<evidence type="ECO:0000313" key="2">
    <source>
        <dbReference type="Proteomes" id="UP000016638"/>
    </source>
</evidence>
<dbReference type="EMBL" id="AWEZ01000047">
    <property type="protein sequence ID" value="ERL08032.1"/>
    <property type="molecule type" value="Genomic_DNA"/>
</dbReference>
<dbReference type="AlphaFoldDB" id="U2UY44"/>